<dbReference type="Pfam" id="PF00561">
    <property type="entry name" value="Abhydrolase_1"/>
    <property type="match status" value="1"/>
</dbReference>
<protein>
    <recommendedName>
        <fullName evidence="2">AB hydrolase-1 domain-containing protein</fullName>
    </recommendedName>
</protein>
<evidence type="ECO:0000313" key="4">
    <source>
        <dbReference type="Proteomes" id="UP000186601"/>
    </source>
</evidence>
<feature type="compositionally biased region" description="Pro residues" evidence="1">
    <location>
        <begin position="258"/>
        <end position="268"/>
    </location>
</feature>
<dbReference type="OrthoDB" id="435520at2759"/>
<dbReference type="PANTHER" id="PTHR43433:SF10">
    <property type="entry name" value="AB HYDROLASE-1 DOMAIN-CONTAINING PROTEIN"/>
    <property type="match status" value="1"/>
</dbReference>
<dbReference type="PANTHER" id="PTHR43433">
    <property type="entry name" value="HYDROLASE, ALPHA/BETA FOLD FAMILY PROTEIN"/>
    <property type="match status" value="1"/>
</dbReference>
<feature type="domain" description="AB hydrolase-1" evidence="2">
    <location>
        <begin position="578"/>
        <end position="663"/>
    </location>
</feature>
<accession>A0A2R6NH69</accession>
<feature type="compositionally biased region" description="Low complexity" evidence="1">
    <location>
        <begin position="7"/>
        <end position="26"/>
    </location>
</feature>
<dbReference type="AlphaFoldDB" id="A0A2R6NH69"/>
<feature type="compositionally biased region" description="Polar residues" evidence="1">
    <location>
        <begin position="179"/>
        <end position="190"/>
    </location>
</feature>
<feature type="region of interest" description="Disordered" evidence="1">
    <location>
        <begin position="771"/>
        <end position="877"/>
    </location>
</feature>
<dbReference type="SUPFAM" id="SSF53474">
    <property type="entry name" value="alpha/beta-Hydrolases"/>
    <property type="match status" value="1"/>
</dbReference>
<feature type="compositionally biased region" description="Basic and acidic residues" evidence="1">
    <location>
        <begin position="303"/>
        <end position="314"/>
    </location>
</feature>
<feature type="region of interest" description="Disordered" evidence="1">
    <location>
        <begin position="172"/>
        <end position="195"/>
    </location>
</feature>
<name>A0A2R6NH69_9APHY</name>
<dbReference type="InterPro" id="IPR050471">
    <property type="entry name" value="AB_hydrolase"/>
</dbReference>
<feature type="compositionally biased region" description="Polar residues" evidence="1">
    <location>
        <begin position="385"/>
        <end position="407"/>
    </location>
</feature>
<gene>
    <name evidence="3" type="ORF">PHLCEN_2v12856</name>
</gene>
<feature type="region of interest" description="Disordered" evidence="1">
    <location>
        <begin position="251"/>
        <end position="350"/>
    </location>
</feature>
<dbReference type="InterPro" id="IPR000073">
    <property type="entry name" value="AB_hydrolase_1"/>
</dbReference>
<dbReference type="EMBL" id="MLYV02001289">
    <property type="protein sequence ID" value="PSR71342.1"/>
    <property type="molecule type" value="Genomic_DNA"/>
</dbReference>
<evidence type="ECO:0000256" key="1">
    <source>
        <dbReference type="SAM" id="MobiDB-lite"/>
    </source>
</evidence>
<reference evidence="3 4" key="1">
    <citation type="submission" date="2018-02" db="EMBL/GenBank/DDBJ databases">
        <title>Genome sequence of the basidiomycete white-rot fungus Phlebia centrifuga.</title>
        <authorList>
            <person name="Granchi Z."/>
            <person name="Peng M."/>
            <person name="de Vries R.P."/>
            <person name="Hilden K."/>
            <person name="Makela M.R."/>
            <person name="Grigoriev I."/>
            <person name="Riley R."/>
        </authorList>
    </citation>
    <scope>NUCLEOTIDE SEQUENCE [LARGE SCALE GENOMIC DNA]</scope>
    <source>
        <strain evidence="3 4">FBCC195</strain>
    </source>
</reference>
<feature type="region of interest" description="Disordered" evidence="1">
    <location>
        <begin position="1"/>
        <end position="159"/>
    </location>
</feature>
<dbReference type="Gene3D" id="3.40.50.1820">
    <property type="entry name" value="alpha/beta hydrolase"/>
    <property type="match status" value="1"/>
</dbReference>
<proteinExistence type="predicted"/>
<evidence type="ECO:0000259" key="2">
    <source>
        <dbReference type="Pfam" id="PF00561"/>
    </source>
</evidence>
<feature type="region of interest" description="Disordered" evidence="1">
    <location>
        <begin position="383"/>
        <end position="510"/>
    </location>
</feature>
<feature type="compositionally biased region" description="Polar residues" evidence="1">
    <location>
        <begin position="735"/>
        <end position="745"/>
    </location>
</feature>
<comment type="caution">
    <text evidence="3">The sequence shown here is derived from an EMBL/GenBank/DDBJ whole genome shotgun (WGS) entry which is preliminary data.</text>
</comment>
<keyword evidence="4" id="KW-1185">Reference proteome</keyword>
<feature type="compositionally biased region" description="Low complexity" evidence="1">
    <location>
        <begin position="124"/>
        <end position="133"/>
    </location>
</feature>
<evidence type="ECO:0000313" key="3">
    <source>
        <dbReference type="EMBL" id="PSR71342.1"/>
    </source>
</evidence>
<feature type="compositionally biased region" description="Pro residues" evidence="1">
    <location>
        <begin position="945"/>
        <end position="959"/>
    </location>
</feature>
<feature type="compositionally biased region" description="Polar residues" evidence="1">
    <location>
        <begin position="862"/>
        <end position="874"/>
    </location>
</feature>
<feature type="compositionally biased region" description="Polar residues" evidence="1">
    <location>
        <begin position="465"/>
        <end position="495"/>
    </location>
</feature>
<feature type="compositionally biased region" description="Low complexity" evidence="1">
    <location>
        <begin position="315"/>
        <end position="341"/>
    </location>
</feature>
<sequence>MASSTRSPSFISTPTTQPSSSSSSARKPSKKSSFLSLRREKKPADPLGISSPPEKVLSREDRSNRTSPSSFHGFESGNSSRPSISHPVSLNSHRSGYGYQSRATTADASGGRREKSRQTKPSFDDFGSSIGDSEYIPWPVNQEESPDIRRSATTGRSIKQSWEQQAFADQSPYYPFRDSGSSSLSQLETPPQTPIDEFSFYEPIFSMPDLVAAPIAGVETMDALVDGMNGVTVDHNIAGLGNVSSRSQFLKTGHHPLYHPPLPTPPPGVTLGRPLARKRNAKHDNYDSDIENDQSSPPGHLHRNWDKQHRRDSSRTASSSTVTRLSTLTTSTSSSILSLSSAEDRPRSTYSFSEDVIPDVINATPPQVKTVAPSISDIIRAHAPPSQQVRSRPTLSHKASYTSSQDHSIYHDALELPPDPLTSEEESDMVSRSSVDTIAEEVRQTLRNQSMSPMSSRPPSQHQSLPSGTRPQSTATDYTRSSGHRNSSLTSSSMISERPPLPAMDLSGLTKNSIHSPSQAIAQYLRSSRLTTVMKLTRAPYASRDSPLDVSFSDLGSTTGTPLVVFLGLGCVRHIMGLYDEMAECLGIRLITIDRWGLGRTGSPRSKLAKGIPDWAYVVEEILDRLHIDQCSVMAHSAGAPYALAFANRYPERIRGNICLLAPWVGGGEGAGYKWLKYVPNGILKTAQAAEWKVQAWMLGKPPTLAYEGIGFDVQASSPQSQSRVLHTLSGPTLPMTNPTISSVKEANPRPSMCSSAFSDYDDLHDFDGKFDSRSTLGRRSSGSQRNRTISESRPSAKTPTNRKPSRGFLGRFKGGTSTAPHSPQDDHPVASGPGKRLKALRSMGSLKGRSATAPAQPLKKASSTRTPSLTQSPGLDVGLGIGDFDWTSTMDTKSTSTRKSIKSEVVSSLDLSIDTTISSPRMGGRRSISFGASVTRGSTRESIPPVPILPPMPSPHQPDTPSTPGYSYQAALGNALIAASHAESSKGTHGDLLQILNHDRQPWGFNYSTYPHAIRVWYGDHDEKIAENAVRWMENTMGRDKCRVNVVKGADHALMFKSGVVVEVLEYISECWRSGESVTQNIQGSLLTWTPID</sequence>
<feature type="compositionally biased region" description="Low complexity" evidence="1">
    <location>
        <begin position="774"/>
        <end position="786"/>
    </location>
</feature>
<dbReference type="InterPro" id="IPR029058">
    <property type="entry name" value="AB_hydrolase_fold"/>
</dbReference>
<feature type="compositionally biased region" description="Polar residues" evidence="1">
    <location>
        <begin position="65"/>
        <end position="94"/>
    </location>
</feature>
<dbReference type="STRING" id="98765.A0A2R6NH69"/>
<feature type="compositionally biased region" description="Polar residues" evidence="1">
    <location>
        <begin position="787"/>
        <end position="803"/>
    </location>
</feature>
<feature type="compositionally biased region" description="Low complexity" evidence="1">
    <location>
        <begin position="449"/>
        <end position="464"/>
    </location>
</feature>
<organism evidence="3 4">
    <name type="scientific">Hermanssonia centrifuga</name>
    <dbReference type="NCBI Taxonomy" id="98765"/>
    <lineage>
        <taxon>Eukaryota</taxon>
        <taxon>Fungi</taxon>
        <taxon>Dikarya</taxon>
        <taxon>Basidiomycota</taxon>
        <taxon>Agaricomycotina</taxon>
        <taxon>Agaricomycetes</taxon>
        <taxon>Polyporales</taxon>
        <taxon>Meruliaceae</taxon>
        <taxon>Hermanssonia</taxon>
    </lineage>
</organism>
<dbReference type="Proteomes" id="UP000186601">
    <property type="component" value="Unassembled WGS sequence"/>
</dbReference>
<feature type="region of interest" description="Disordered" evidence="1">
    <location>
        <begin position="721"/>
        <end position="750"/>
    </location>
</feature>
<feature type="region of interest" description="Disordered" evidence="1">
    <location>
        <begin position="936"/>
        <end position="965"/>
    </location>
</feature>